<feature type="compositionally biased region" description="Low complexity" evidence="1">
    <location>
        <begin position="133"/>
        <end position="150"/>
    </location>
</feature>
<accession>A0A267EV94</accession>
<evidence type="ECO:0000313" key="4">
    <source>
        <dbReference type="EMBL" id="PAA65448.1"/>
    </source>
</evidence>
<sequence length="215" mass="23311">MAVNMKRLLNIFARLLALLCTHLLDLVFAYPVCPENTKLDPHVGQCVLTQPPALSSVTMTPPAPGDRVTSHESSTLPAPLDESSAVSVFLSEETWLLVIIVCSFVAFLTGVAALIAWLLKRVKKIELKPMLRQSTGSSTRLRTTSRSEQTPEQQPMTEAVATPVQSRPLPTPPEQQLALQEHSGFDAREEDPLAAAETPVAAYAGASTVDNEEIN</sequence>
<evidence type="ECO:0000313" key="5">
    <source>
        <dbReference type="Proteomes" id="UP000215902"/>
    </source>
</evidence>
<keyword evidence="2" id="KW-1133">Transmembrane helix</keyword>
<keyword evidence="2" id="KW-0472">Membrane</keyword>
<feature type="chain" id="PRO_5013148220" evidence="3">
    <location>
        <begin position="30"/>
        <end position="215"/>
    </location>
</feature>
<keyword evidence="2" id="KW-0812">Transmembrane</keyword>
<gene>
    <name evidence="4" type="ORF">BOX15_Mlig030932g1</name>
</gene>
<evidence type="ECO:0000256" key="3">
    <source>
        <dbReference type="SAM" id="SignalP"/>
    </source>
</evidence>
<feature type="transmembrane region" description="Helical" evidence="2">
    <location>
        <begin position="95"/>
        <end position="119"/>
    </location>
</feature>
<reference evidence="4 5" key="1">
    <citation type="submission" date="2017-06" db="EMBL/GenBank/DDBJ databases">
        <title>A platform for efficient transgenesis in Macrostomum lignano, a flatworm model organism for stem cell research.</title>
        <authorList>
            <person name="Berezikov E."/>
        </authorList>
    </citation>
    <scope>NUCLEOTIDE SEQUENCE [LARGE SCALE GENOMIC DNA]</scope>
    <source>
        <strain evidence="4">DV1</strain>
        <tissue evidence="4">Whole organism</tissue>
    </source>
</reference>
<dbReference type="EMBL" id="NIVC01001652">
    <property type="protein sequence ID" value="PAA65448.1"/>
    <property type="molecule type" value="Genomic_DNA"/>
</dbReference>
<feature type="region of interest" description="Disordered" evidence="1">
    <location>
        <begin position="133"/>
        <end position="215"/>
    </location>
</feature>
<feature type="signal peptide" evidence="3">
    <location>
        <begin position="1"/>
        <end position="29"/>
    </location>
</feature>
<proteinExistence type="predicted"/>
<name>A0A267EV94_9PLAT</name>
<evidence type="ECO:0000256" key="1">
    <source>
        <dbReference type="SAM" id="MobiDB-lite"/>
    </source>
</evidence>
<protein>
    <submittedName>
        <fullName evidence="4">Uncharacterized protein</fullName>
    </submittedName>
</protein>
<keyword evidence="5" id="KW-1185">Reference proteome</keyword>
<keyword evidence="3" id="KW-0732">Signal</keyword>
<feature type="region of interest" description="Disordered" evidence="1">
    <location>
        <begin position="57"/>
        <end position="76"/>
    </location>
</feature>
<comment type="caution">
    <text evidence="4">The sequence shown here is derived from an EMBL/GenBank/DDBJ whole genome shotgun (WGS) entry which is preliminary data.</text>
</comment>
<dbReference type="AlphaFoldDB" id="A0A267EV94"/>
<evidence type="ECO:0000256" key="2">
    <source>
        <dbReference type="SAM" id="Phobius"/>
    </source>
</evidence>
<dbReference type="Proteomes" id="UP000215902">
    <property type="component" value="Unassembled WGS sequence"/>
</dbReference>
<organism evidence="4 5">
    <name type="scientific">Macrostomum lignano</name>
    <dbReference type="NCBI Taxonomy" id="282301"/>
    <lineage>
        <taxon>Eukaryota</taxon>
        <taxon>Metazoa</taxon>
        <taxon>Spiralia</taxon>
        <taxon>Lophotrochozoa</taxon>
        <taxon>Platyhelminthes</taxon>
        <taxon>Rhabditophora</taxon>
        <taxon>Macrostomorpha</taxon>
        <taxon>Macrostomida</taxon>
        <taxon>Macrostomidae</taxon>
        <taxon>Macrostomum</taxon>
    </lineage>
</organism>